<name>A0ABR0KKI0_9EURO</name>
<accession>A0ABR0KKI0</accession>
<comment type="caution">
    <text evidence="1">The sequence shown here is derived from an EMBL/GenBank/DDBJ whole genome shotgun (WGS) entry which is preliminary data.</text>
</comment>
<keyword evidence="2" id="KW-1185">Reference proteome</keyword>
<sequence>MSAMNADLNISMQLIGDFDAGALLSDREKLCMSDIMRKHIDHVRFSWSDTWYNPRGTHIPAETGVFVRRQVNCAGHDHLKRARTELMTTMLQHSQTRGWEERDWAAFHRLWNIGDRDDIGYGVPPQSEETLCVNISTAAPGDEDSTVDDDIEVEFLSEEDIMDIDHDGEEFLENGERSTTEQTVAQNAAEDAPSATEMTGGDCRKEVLALVANMRQSVQDRVFEDEAERESALKYLVDIERQHGLS</sequence>
<dbReference type="EMBL" id="JAVRRG010000016">
    <property type="protein sequence ID" value="KAK5097735.1"/>
    <property type="molecule type" value="Genomic_DNA"/>
</dbReference>
<evidence type="ECO:0000313" key="1">
    <source>
        <dbReference type="EMBL" id="KAK5097735.1"/>
    </source>
</evidence>
<organism evidence="1 2">
    <name type="scientific">Lithohypha guttulata</name>
    <dbReference type="NCBI Taxonomy" id="1690604"/>
    <lineage>
        <taxon>Eukaryota</taxon>
        <taxon>Fungi</taxon>
        <taxon>Dikarya</taxon>
        <taxon>Ascomycota</taxon>
        <taxon>Pezizomycotina</taxon>
        <taxon>Eurotiomycetes</taxon>
        <taxon>Chaetothyriomycetidae</taxon>
        <taxon>Chaetothyriales</taxon>
        <taxon>Trichomeriaceae</taxon>
        <taxon>Lithohypha</taxon>
    </lineage>
</organism>
<reference evidence="1 2" key="1">
    <citation type="submission" date="2023-08" db="EMBL/GenBank/DDBJ databases">
        <title>Black Yeasts Isolated from many extreme environments.</title>
        <authorList>
            <person name="Coleine C."/>
            <person name="Stajich J.E."/>
            <person name="Selbmann L."/>
        </authorList>
    </citation>
    <scope>NUCLEOTIDE SEQUENCE [LARGE SCALE GENOMIC DNA]</scope>
    <source>
        <strain evidence="1 2">CCFEE 5885</strain>
    </source>
</reference>
<protein>
    <submittedName>
        <fullName evidence="1">Uncharacterized protein</fullName>
    </submittedName>
</protein>
<evidence type="ECO:0000313" key="2">
    <source>
        <dbReference type="Proteomes" id="UP001345013"/>
    </source>
</evidence>
<gene>
    <name evidence="1" type="ORF">LTR24_001990</name>
</gene>
<dbReference type="Proteomes" id="UP001345013">
    <property type="component" value="Unassembled WGS sequence"/>
</dbReference>
<proteinExistence type="predicted"/>